<dbReference type="EMBL" id="KE344128">
    <property type="protein sequence ID" value="EXB53857.1"/>
    <property type="molecule type" value="Genomic_DNA"/>
</dbReference>
<reference evidence="6" key="1">
    <citation type="submission" date="2013-01" db="EMBL/GenBank/DDBJ databases">
        <title>Draft Genome Sequence of a Mulberry Tree, Morus notabilis C.K. Schneid.</title>
        <authorList>
            <person name="He N."/>
            <person name="Zhao S."/>
        </authorList>
    </citation>
    <scope>NUCLEOTIDE SEQUENCE</scope>
</reference>
<dbReference type="Gene3D" id="3.40.50.150">
    <property type="entry name" value="Vaccinia Virus protein VP39"/>
    <property type="match status" value="1"/>
</dbReference>
<keyword evidence="3" id="KW-0479">Metal-binding</keyword>
<dbReference type="KEGG" id="mnt:21390196"/>
<dbReference type="SUPFAM" id="SSF53335">
    <property type="entry name" value="S-adenosyl-L-methionine-dependent methyltransferases"/>
    <property type="match status" value="1"/>
</dbReference>
<dbReference type="GO" id="GO:0032259">
    <property type="term" value="P:methylation"/>
    <property type="evidence" value="ECO:0007669"/>
    <property type="project" value="UniProtKB-KW"/>
</dbReference>
<sequence length="347" mass="39346">MPESYPMNGGDSTYSYTKNSYFQKTAINIAKSMIDEAIVDYLDIKEFSSESLNNNTFCIADLGCSVGPNTFNSMQNIIEAVQQKYQSQLGQIPDFQIFFNDHVSNDFNTLFSSLPPETERRYFAAGVPGSFHDRLFPNSSLHFVHSSYAIHWLSKLPEELLDENSPAWNRGRIQYCKAYAAQFAKDTARFLDARAKEIMVGGMLVLIMPSIPNNVPHSMFDLLGSSFMDLAKEELISEAQVDSFNLPLYAASPKEMTELINQNGFFSIVRMELNNLFSCIDSQTTGKSCTMHLRAALEGIIVKHFGSKVIDEVFHRLYEKTQEFSERLESSYKEGTQLVLVLKRKLK</sequence>
<gene>
    <name evidence="5" type="ORF">L484_006777</name>
</gene>
<evidence type="ECO:0000256" key="2">
    <source>
        <dbReference type="ARBA" id="ARBA00022679"/>
    </source>
</evidence>
<accession>W9QTA3</accession>
<evidence type="ECO:0000313" key="6">
    <source>
        <dbReference type="Proteomes" id="UP000030645"/>
    </source>
</evidence>
<evidence type="ECO:0000256" key="4">
    <source>
        <dbReference type="ARBA" id="ARBA00022842"/>
    </source>
</evidence>
<dbReference type="InterPro" id="IPR029063">
    <property type="entry name" value="SAM-dependent_MTases_sf"/>
</dbReference>
<dbReference type="Pfam" id="PF03492">
    <property type="entry name" value="Methyltransf_7"/>
    <property type="match status" value="1"/>
</dbReference>
<evidence type="ECO:0000256" key="3">
    <source>
        <dbReference type="ARBA" id="ARBA00022723"/>
    </source>
</evidence>
<dbReference type="Proteomes" id="UP000030645">
    <property type="component" value="Unassembled WGS sequence"/>
</dbReference>
<evidence type="ECO:0000256" key="1">
    <source>
        <dbReference type="ARBA" id="ARBA00022603"/>
    </source>
</evidence>
<dbReference type="PANTHER" id="PTHR31009">
    <property type="entry name" value="S-ADENOSYL-L-METHIONINE:CARBOXYL METHYLTRANSFERASE FAMILY PROTEIN"/>
    <property type="match status" value="1"/>
</dbReference>
<keyword evidence="1 5" id="KW-0489">Methyltransferase</keyword>
<dbReference type="GO" id="GO:0046872">
    <property type="term" value="F:metal ion binding"/>
    <property type="evidence" value="ECO:0007669"/>
    <property type="project" value="UniProtKB-KW"/>
</dbReference>
<dbReference type="AlphaFoldDB" id="W9QTA3"/>
<dbReference type="OrthoDB" id="1523883at2759"/>
<evidence type="ECO:0000313" key="5">
    <source>
        <dbReference type="EMBL" id="EXB53857.1"/>
    </source>
</evidence>
<keyword evidence="2 5" id="KW-0808">Transferase</keyword>
<dbReference type="eggNOG" id="ENOG502QUIN">
    <property type="taxonomic scope" value="Eukaryota"/>
</dbReference>
<dbReference type="InterPro" id="IPR042086">
    <property type="entry name" value="MeTrfase_capping"/>
</dbReference>
<keyword evidence="4" id="KW-0460">Magnesium</keyword>
<organism evidence="5 6">
    <name type="scientific">Morus notabilis</name>
    <dbReference type="NCBI Taxonomy" id="981085"/>
    <lineage>
        <taxon>Eukaryota</taxon>
        <taxon>Viridiplantae</taxon>
        <taxon>Streptophyta</taxon>
        <taxon>Embryophyta</taxon>
        <taxon>Tracheophyta</taxon>
        <taxon>Spermatophyta</taxon>
        <taxon>Magnoliopsida</taxon>
        <taxon>eudicotyledons</taxon>
        <taxon>Gunneridae</taxon>
        <taxon>Pentapetalae</taxon>
        <taxon>rosids</taxon>
        <taxon>fabids</taxon>
        <taxon>Rosales</taxon>
        <taxon>Moraceae</taxon>
        <taxon>Moreae</taxon>
        <taxon>Morus</taxon>
    </lineage>
</organism>
<dbReference type="GO" id="GO:0008168">
    <property type="term" value="F:methyltransferase activity"/>
    <property type="evidence" value="ECO:0007669"/>
    <property type="project" value="UniProtKB-KW"/>
</dbReference>
<name>W9QTA3_9ROSA</name>
<dbReference type="InterPro" id="IPR005299">
    <property type="entry name" value="MeTrfase_7"/>
</dbReference>
<protein>
    <submittedName>
        <fullName evidence="5">Putative S-adenosylmethionine-dependent methyltransferase</fullName>
    </submittedName>
</protein>
<keyword evidence="6" id="KW-1185">Reference proteome</keyword>
<dbReference type="Gene3D" id="1.10.1200.270">
    <property type="entry name" value="Methyltransferase, alpha-helical capping domain"/>
    <property type="match status" value="1"/>
</dbReference>
<proteinExistence type="predicted"/>